<protein>
    <submittedName>
        <fullName evidence="3">YdcF family protein</fullName>
    </submittedName>
</protein>
<keyword evidence="4" id="KW-1185">Reference proteome</keyword>
<reference evidence="2" key="2">
    <citation type="submission" date="2021-02" db="EMBL/GenBank/DDBJ databases">
        <title>Infant gut strain persistence is associated with maternal origin, phylogeny, and functional potential including surface adhesion and iron acquisition.</title>
        <authorList>
            <person name="Lou Y.C."/>
        </authorList>
    </citation>
    <scope>NUCLEOTIDE SEQUENCE</scope>
    <source>
        <strain evidence="2">L3_108_103G1_dasL3_108_103G1_concoct_2</strain>
    </source>
</reference>
<dbReference type="EMBL" id="QRPK01000014">
    <property type="protein sequence ID" value="RHM12980.1"/>
    <property type="molecule type" value="Genomic_DNA"/>
</dbReference>
<dbReference type="OrthoDB" id="9782395at2"/>
<dbReference type="EMBL" id="JAGZMZ010000006">
    <property type="protein sequence ID" value="MBS4883850.1"/>
    <property type="molecule type" value="Genomic_DNA"/>
</dbReference>
<dbReference type="InterPro" id="IPR003848">
    <property type="entry name" value="DUF218"/>
</dbReference>
<dbReference type="InterPro" id="IPR014729">
    <property type="entry name" value="Rossmann-like_a/b/a_fold"/>
</dbReference>
<gene>
    <name evidence="3" type="ORF">DWZ83_04215</name>
    <name evidence="2" type="ORF">KHZ85_03700</name>
</gene>
<feature type="domain" description="DUF218" evidence="1">
    <location>
        <begin position="33"/>
        <end position="182"/>
    </location>
</feature>
<evidence type="ECO:0000313" key="2">
    <source>
        <dbReference type="EMBL" id="MBS4883850.1"/>
    </source>
</evidence>
<accession>A0A415PJM9</accession>
<dbReference type="InterPro" id="IPR051599">
    <property type="entry name" value="Cell_Envelope_Assoc"/>
</dbReference>
<dbReference type="Pfam" id="PF02698">
    <property type="entry name" value="DUF218"/>
    <property type="match status" value="1"/>
</dbReference>
<dbReference type="PANTHER" id="PTHR30336:SF20">
    <property type="entry name" value="DUF218 DOMAIN-CONTAINING PROTEIN"/>
    <property type="match status" value="1"/>
</dbReference>
<comment type="caution">
    <text evidence="3">The sequence shown here is derived from an EMBL/GenBank/DDBJ whole genome shotgun (WGS) entry which is preliminary data.</text>
</comment>
<sequence length="185" mass="21744">MMIIIICLFFLFASCYPYHRFPLYIQQTHQGYDVCIVLGSPSNTDGSLSHIQKQRMDHAITLYQKGSIQKILISGAAVANCFIEAEVMKDYAIAQNVPEKDILLEKYAKNTYENLKYAADLCNKHHFSKIIIVTSGFHIRRAGFFAQKFLTDFTFYPVSEKENQRYFITEYLRMWNTLYYEWKLK</sequence>
<organism evidence="3 4">
    <name type="scientific">Amedibacillus dolichus</name>
    <dbReference type="NCBI Taxonomy" id="31971"/>
    <lineage>
        <taxon>Bacteria</taxon>
        <taxon>Bacillati</taxon>
        <taxon>Bacillota</taxon>
        <taxon>Erysipelotrichia</taxon>
        <taxon>Erysipelotrichales</taxon>
        <taxon>Erysipelotrichaceae</taxon>
        <taxon>Amedibacillus</taxon>
    </lineage>
</organism>
<evidence type="ECO:0000313" key="4">
    <source>
        <dbReference type="Proteomes" id="UP000284868"/>
    </source>
</evidence>
<dbReference type="GO" id="GO:0005886">
    <property type="term" value="C:plasma membrane"/>
    <property type="evidence" value="ECO:0007669"/>
    <property type="project" value="TreeGrafter"/>
</dbReference>
<dbReference type="Proteomes" id="UP000753219">
    <property type="component" value="Unassembled WGS sequence"/>
</dbReference>
<dbReference type="AlphaFoldDB" id="A0A415PJM9"/>
<dbReference type="Proteomes" id="UP000284868">
    <property type="component" value="Unassembled WGS sequence"/>
</dbReference>
<reference evidence="3 4" key="1">
    <citation type="submission" date="2018-08" db="EMBL/GenBank/DDBJ databases">
        <title>A genome reference for cultivated species of the human gut microbiota.</title>
        <authorList>
            <person name="Zou Y."/>
            <person name="Xue W."/>
            <person name="Luo G."/>
        </authorList>
    </citation>
    <scope>NUCLEOTIDE SEQUENCE [LARGE SCALE GENOMIC DNA]</scope>
    <source>
        <strain evidence="3 4">AF35-6BH</strain>
    </source>
</reference>
<evidence type="ECO:0000313" key="3">
    <source>
        <dbReference type="EMBL" id="RHM12980.1"/>
    </source>
</evidence>
<dbReference type="Gene3D" id="3.40.50.620">
    <property type="entry name" value="HUPs"/>
    <property type="match status" value="1"/>
</dbReference>
<dbReference type="CDD" id="cd06259">
    <property type="entry name" value="YdcF-like"/>
    <property type="match status" value="1"/>
</dbReference>
<dbReference type="RefSeq" id="WP_118365438.1">
    <property type="nucleotide sequence ID" value="NZ_JBKSSH010000002.1"/>
</dbReference>
<dbReference type="PANTHER" id="PTHR30336">
    <property type="entry name" value="INNER MEMBRANE PROTEIN, PROBABLE PERMEASE"/>
    <property type="match status" value="1"/>
</dbReference>
<proteinExistence type="predicted"/>
<name>A0A415PJM9_9FIRM</name>
<evidence type="ECO:0000259" key="1">
    <source>
        <dbReference type="Pfam" id="PF02698"/>
    </source>
</evidence>